<reference evidence="5 6" key="1">
    <citation type="submission" date="2021-01" db="EMBL/GenBank/DDBJ databases">
        <title>Genomic Encyclopedia of Type Strains, Phase IV (KMG-IV): sequencing the most valuable type-strain genomes for metagenomic binning, comparative biology and taxonomic classification.</title>
        <authorList>
            <person name="Goeker M."/>
        </authorList>
    </citation>
    <scope>NUCLEOTIDE SEQUENCE [LARGE SCALE GENOMIC DNA]</scope>
    <source>
        <strain evidence="5 6">DSM 24834</strain>
    </source>
</reference>
<sequence length="194" mass="21951">MTYQNHYGYQNQFQNSFQNTQQNPQQYSFQNPYYTNQRNVPSIAYAQIQGGPLAPDLQGYVFFRNVPNGAEVYVEVKGLPEYKPAKGNKKPIGPHGFHIHENGDCKVGKKDDPFQAAGGHWNPDNQPHGNHAGDFPVLFSNNGYARMSFFTNRFRVKDIIGKAIIIHQNPDDYRSQPAGDAGKRLACGEIKKYQ</sequence>
<proteinExistence type="inferred from homology"/>
<comment type="catalytic activity">
    <reaction evidence="3">
        <text>2 superoxide + 2 H(+) = H2O2 + O2</text>
        <dbReference type="Rhea" id="RHEA:20696"/>
        <dbReference type="ChEBI" id="CHEBI:15378"/>
        <dbReference type="ChEBI" id="CHEBI:15379"/>
        <dbReference type="ChEBI" id="CHEBI:16240"/>
        <dbReference type="ChEBI" id="CHEBI:18421"/>
        <dbReference type="EC" id="1.15.1.1"/>
    </reaction>
</comment>
<dbReference type="PROSITE" id="PS00332">
    <property type="entry name" value="SOD_CU_ZN_2"/>
    <property type="match status" value="1"/>
</dbReference>
<dbReference type="CDD" id="cd00305">
    <property type="entry name" value="Cu-Zn_Superoxide_Dismutase"/>
    <property type="match status" value="1"/>
</dbReference>
<dbReference type="GO" id="GO:0004784">
    <property type="term" value="F:superoxide dismutase activity"/>
    <property type="evidence" value="ECO:0007669"/>
    <property type="project" value="UniProtKB-EC"/>
</dbReference>
<dbReference type="InterPro" id="IPR001424">
    <property type="entry name" value="SOD_Cu_Zn_dom"/>
</dbReference>
<comment type="cofactor">
    <cofactor evidence="3">
        <name>Zn(2+)</name>
        <dbReference type="ChEBI" id="CHEBI:29105"/>
    </cofactor>
    <text evidence="3">Binds 1 zinc ion per subunit.</text>
</comment>
<keyword evidence="3 5" id="KW-0560">Oxidoreductase</keyword>
<dbReference type="PANTHER" id="PTHR10003">
    <property type="entry name" value="SUPEROXIDE DISMUTASE CU-ZN -RELATED"/>
    <property type="match status" value="1"/>
</dbReference>
<evidence type="ECO:0000313" key="5">
    <source>
        <dbReference type="EMBL" id="MBM7587800.1"/>
    </source>
</evidence>
<evidence type="ECO:0000256" key="3">
    <source>
        <dbReference type="RuleBase" id="RU000393"/>
    </source>
</evidence>
<dbReference type="Gene3D" id="2.60.40.200">
    <property type="entry name" value="Superoxide dismutase, copper/zinc binding domain"/>
    <property type="match status" value="1"/>
</dbReference>
<feature type="domain" description="Superoxide dismutase copper/zinc binding" evidence="4">
    <location>
        <begin position="58"/>
        <end position="190"/>
    </location>
</feature>
<comment type="similarity">
    <text evidence="1 3">Belongs to the Cu-Zn superoxide dismutase family.</text>
</comment>
<name>A0ABS2NJ17_9BACI</name>
<evidence type="ECO:0000313" key="6">
    <source>
        <dbReference type="Proteomes" id="UP001646157"/>
    </source>
</evidence>
<gene>
    <name evidence="5" type="ORF">JOC86_004374</name>
</gene>
<keyword evidence="3" id="KW-0862">Zinc</keyword>
<dbReference type="EC" id="1.15.1.1" evidence="3"/>
<comment type="cofactor">
    <cofactor evidence="3">
        <name>Cu cation</name>
        <dbReference type="ChEBI" id="CHEBI:23378"/>
    </cofactor>
    <text evidence="3">Binds 1 copper ion per subunit.</text>
</comment>
<dbReference type="Pfam" id="PF00080">
    <property type="entry name" value="Sod_Cu"/>
    <property type="match status" value="1"/>
</dbReference>
<protein>
    <recommendedName>
        <fullName evidence="3">Superoxide dismutase [Cu-Zn]</fullName>
        <ecNumber evidence="3">1.15.1.1</ecNumber>
    </recommendedName>
</protein>
<keyword evidence="3" id="KW-0479">Metal-binding</keyword>
<dbReference type="SUPFAM" id="SSF49329">
    <property type="entry name" value="Cu,Zn superoxide dismutase-like"/>
    <property type="match status" value="1"/>
</dbReference>
<accession>A0ABS2NJ17</accession>
<organism evidence="5 6">
    <name type="scientific">Rossellomorea pakistanensis</name>
    <dbReference type="NCBI Taxonomy" id="992288"/>
    <lineage>
        <taxon>Bacteria</taxon>
        <taxon>Bacillati</taxon>
        <taxon>Bacillota</taxon>
        <taxon>Bacilli</taxon>
        <taxon>Bacillales</taxon>
        <taxon>Bacillaceae</taxon>
        <taxon>Rossellomorea</taxon>
    </lineage>
</organism>
<dbReference type="InterPro" id="IPR036423">
    <property type="entry name" value="SOD-like_Cu/Zn_dom_sf"/>
</dbReference>
<evidence type="ECO:0000256" key="2">
    <source>
        <dbReference type="ARBA" id="ARBA00024900"/>
    </source>
</evidence>
<evidence type="ECO:0000256" key="1">
    <source>
        <dbReference type="ARBA" id="ARBA00010457"/>
    </source>
</evidence>
<comment type="function">
    <text evidence="2">Destroys radicals which are normally produced within the cells and which are toxic to biological systems. May play a role in favoring mycobacterial survival in phagocytes.</text>
</comment>
<comment type="caution">
    <text evidence="5">The sequence shown here is derived from an EMBL/GenBank/DDBJ whole genome shotgun (WGS) entry which is preliminary data.</text>
</comment>
<keyword evidence="3" id="KW-0186">Copper</keyword>
<dbReference type="InterPro" id="IPR024134">
    <property type="entry name" value="SOD_Cu/Zn_/chaperone"/>
</dbReference>
<dbReference type="EMBL" id="JAFBDZ010000005">
    <property type="protein sequence ID" value="MBM7587800.1"/>
    <property type="molecule type" value="Genomic_DNA"/>
</dbReference>
<dbReference type="InterPro" id="IPR018152">
    <property type="entry name" value="SOD_Cu/Zn_BS"/>
</dbReference>
<keyword evidence="6" id="KW-1185">Reference proteome</keyword>
<dbReference type="RefSeq" id="WP_205174956.1">
    <property type="nucleotide sequence ID" value="NZ_JAFBDZ010000005.1"/>
</dbReference>
<evidence type="ECO:0000259" key="4">
    <source>
        <dbReference type="Pfam" id="PF00080"/>
    </source>
</evidence>
<dbReference type="Proteomes" id="UP001646157">
    <property type="component" value="Unassembled WGS sequence"/>
</dbReference>